<proteinExistence type="predicted"/>
<dbReference type="AlphaFoldDB" id="A0A9X2LAC9"/>
<feature type="transmembrane region" description="Helical" evidence="1">
    <location>
        <begin position="44"/>
        <end position="63"/>
    </location>
</feature>
<sequence length="74" mass="8302">MTEELAALIWLVIGGYFAFGLLFGLVYVSFLAGALDEAARGMKLHVRLTVLWGVIVLWPIMLWKTVRWKGPPAQ</sequence>
<accession>A0A9X2LAC9</accession>
<gene>
    <name evidence="2" type="ORF">NOG11_11765</name>
</gene>
<dbReference type="EMBL" id="JANIBC010000011">
    <property type="protein sequence ID" value="MCQ8186065.1"/>
    <property type="molecule type" value="Genomic_DNA"/>
</dbReference>
<protein>
    <submittedName>
        <fullName evidence="2">Uncharacterized protein</fullName>
    </submittedName>
</protein>
<dbReference type="Proteomes" id="UP001142610">
    <property type="component" value="Unassembled WGS sequence"/>
</dbReference>
<name>A0A9X2LAC9_9PROT</name>
<evidence type="ECO:0000313" key="2">
    <source>
        <dbReference type="EMBL" id="MCQ8186065.1"/>
    </source>
</evidence>
<comment type="caution">
    <text evidence="2">The sequence shown here is derived from an EMBL/GenBank/DDBJ whole genome shotgun (WGS) entry which is preliminary data.</text>
</comment>
<keyword evidence="1" id="KW-0472">Membrane</keyword>
<organism evidence="2 3">
    <name type="scientific">Parvularcula maris</name>
    <dbReference type="NCBI Taxonomy" id="2965077"/>
    <lineage>
        <taxon>Bacteria</taxon>
        <taxon>Pseudomonadati</taxon>
        <taxon>Pseudomonadota</taxon>
        <taxon>Alphaproteobacteria</taxon>
        <taxon>Parvularculales</taxon>
        <taxon>Parvularculaceae</taxon>
        <taxon>Parvularcula</taxon>
    </lineage>
</organism>
<feature type="transmembrane region" description="Helical" evidence="1">
    <location>
        <begin position="6"/>
        <end position="32"/>
    </location>
</feature>
<evidence type="ECO:0000256" key="1">
    <source>
        <dbReference type="SAM" id="Phobius"/>
    </source>
</evidence>
<keyword evidence="3" id="KW-1185">Reference proteome</keyword>
<reference evidence="2" key="1">
    <citation type="submission" date="2022-07" db="EMBL/GenBank/DDBJ databases">
        <title>Parvularcula maris sp. nov., an algicidal bacterium isolated from seawater.</title>
        <authorList>
            <person name="Li F."/>
        </authorList>
    </citation>
    <scope>NUCLEOTIDE SEQUENCE</scope>
    <source>
        <strain evidence="2">BGMRC 0090</strain>
    </source>
</reference>
<evidence type="ECO:0000313" key="3">
    <source>
        <dbReference type="Proteomes" id="UP001142610"/>
    </source>
</evidence>
<dbReference type="RefSeq" id="WP_256619960.1">
    <property type="nucleotide sequence ID" value="NZ_JANIBC010000011.1"/>
</dbReference>
<keyword evidence="1" id="KW-0812">Transmembrane</keyword>
<keyword evidence="1" id="KW-1133">Transmembrane helix</keyword>